<evidence type="ECO:0000256" key="1">
    <source>
        <dbReference type="ARBA" id="ARBA00022603"/>
    </source>
</evidence>
<evidence type="ECO:0000256" key="2">
    <source>
        <dbReference type="ARBA" id="ARBA00022679"/>
    </source>
</evidence>
<evidence type="ECO:0000256" key="3">
    <source>
        <dbReference type="ARBA" id="ARBA00022691"/>
    </source>
</evidence>
<name>A0A2D3W9U7_9BACT</name>
<protein>
    <submittedName>
        <fullName evidence="4">DNA methyltransferase</fullName>
    </submittedName>
</protein>
<keyword evidence="3" id="KW-0949">S-adenosyl-L-methionine</keyword>
<comment type="caution">
    <text evidence="4">The sequence shown here is derived from an EMBL/GenBank/DDBJ whole genome shotgun (WGS) entry which is preliminary data.</text>
</comment>
<dbReference type="GO" id="GO:1904047">
    <property type="term" value="F:S-adenosyl-L-methionine binding"/>
    <property type="evidence" value="ECO:0007669"/>
    <property type="project" value="TreeGrafter"/>
</dbReference>
<dbReference type="SUPFAM" id="SSF53335">
    <property type="entry name" value="S-adenosyl-L-methionine-dependent methyltransferases"/>
    <property type="match status" value="1"/>
</dbReference>
<dbReference type="GO" id="GO:0006298">
    <property type="term" value="P:mismatch repair"/>
    <property type="evidence" value="ECO:0007669"/>
    <property type="project" value="TreeGrafter"/>
</dbReference>
<dbReference type="InterPro" id="IPR012327">
    <property type="entry name" value="MeTrfase_D12"/>
</dbReference>
<dbReference type="GO" id="GO:0009307">
    <property type="term" value="P:DNA restriction-modification system"/>
    <property type="evidence" value="ECO:0007669"/>
    <property type="project" value="InterPro"/>
</dbReference>
<reference evidence="4 5" key="1">
    <citation type="journal article" date="2017" name="Front. Microbiol.">
        <title>Comparative Genomic Analysis of the Class Epsilonproteobacteria and Proposed Reclassification to Epsilonbacteraeota (phyl. nov.).</title>
        <authorList>
            <person name="Waite D.W."/>
            <person name="Vanwonterghem I."/>
            <person name="Rinke C."/>
            <person name="Parks D.H."/>
            <person name="Zhang Y."/>
            <person name="Takai K."/>
            <person name="Sievert S.M."/>
            <person name="Simon J."/>
            <person name="Campbell B.J."/>
            <person name="Hanson T.E."/>
            <person name="Woyke T."/>
            <person name="Klotz M.G."/>
            <person name="Hugenholtz P."/>
        </authorList>
    </citation>
    <scope>NUCLEOTIDE SEQUENCE [LARGE SCALE GENOMIC DNA]</scope>
    <source>
        <strain evidence="4">UBA11420</strain>
    </source>
</reference>
<dbReference type="GO" id="GO:0043565">
    <property type="term" value="F:sequence-specific DNA binding"/>
    <property type="evidence" value="ECO:0007669"/>
    <property type="project" value="TreeGrafter"/>
</dbReference>
<dbReference type="GO" id="GO:0032259">
    <property type="term" value="P:methylation"/>
    <property type="evidence" value="ECO:0007669"/>
    <property type="project" value="UniProtKB-KW"/>
</dbReference>
<evidence type="ECO:0000313" key="4">
    <source>
        <dbReference type="EMBL" id="DAB35497.1"/>
    </source>
</evidence>
<keyword evidence="2 4" id="KW-0808">Transferase</keyword>
<dbReference type="Pfam" id="PF02086">
    <property type="entry name" value="MethyltransfD12"/>
    <property type="match status" value="1"/>
</dbReference>
<dbReference type="AlphaFoldDB" id="A0A2D3W9U7"/>
<dbReference type="EMBL" id="DLUG01000257">
    <property type="protein sequence ID" value="DAB35497.1"/>
    <property type="molecule type" value="Genomic_DNA"/>
</dbReference>
<proteinExistence type="predicted"/>
<accession>A0A2D3W9U7</accession>
<dbReference type="Gene3D" id="3.40.50.150">
    <property type="entry name" value="Vaccinia Virus protein VP39"/>
    <property type="match status" value="1"/>
</dbReference>
<feature type="non-terminal residue" evidence="4">
    <location>
        <position position="1"/>
    </location>
</feature>
<dbReference type="InterPro" id="IPR029063">
    <property type="entry name" value="SAM-dependent_MTases_sf"/>
</dbReference>
<dbReference type="Proteomes" id="UP000231638">
    <property type="component" value="Unassembled WGS sequence"/>
</dbReference>
<gene>
    <name evidence="4" type="ORF">CFH80_09870</name>
</gene>
<dbReference type="GO" id="GO:0009007">
    <property type="term" value="F:site-specific DNA-methyltransferase (adenine-specific) activity"/>
    <property type="evidence" value="ECO:0007669"/>
    <property type="project" value="UniProtKB-EC"/>
</dbReference>
<dbReference type="STRING" id="366522.GCA_001548055_01341"/>
<keyword evidence="1 4" id="KW-0489">Methyltransferase</keyword>
<sequence length="110" mass="12677">WSKRLQGVCIENMDFKKLIETYDHADTLFYLDPPYVGTESYYKTPSGFNIDQHIVLAEILKGIKGKFILSYNDCEVVRDLYKDYEIIEVSTIYSLRGGNQKAAKEVIIKG</sequence>
<evidence type="ECO:0000313" key="5">
    <source>
        <dbReference type="Proteomes" id="UP000231638"/>
    </source>
</evidence>
<organism evidence="4 5">
    <name type="scientific">Sulfurospirillum cavolei</name>
    <dbReference type="NCBI Taxonomy" id="366522"/>
    <lineage>
        <taxon>Bacteria</taxon>
        <taxon>Pseudomonadati</taxon>
        <taxon>Campylobacterota</taxon>
        <taxon>Epsilonproteobacteria</taxon>
        <taxon>Campylobacterales</taxon>
        <taxon>Sulfurospirillaceae</taxon>
        <taxon>Sulfurospirillum</taxon>
    </lineage>
</organism>
<dbReference type="PANTHER" id="PTHR30481">
    <property type="entry name" value="DNA ADENINE METHYLASE"/>
    <property type="match status" value="1"/>
</dbReference>